<organism evidence="2 3">
    <name type="scientific">Zingiber officinale</name>
    <name type="common">Ginger</name>
    <name type="synonym">Amomum zingiber</name>
    <dbReference type="NCBI Taxonomy" id="94328"/>
    <lineage>
        <taxon>Eukaryota</taxon>
        <taxon>Viridiplantae</taxon>
        <taxon>Streptophyta</taxon>
        <taxon>Embryophyta</taxon>
        <taxon>Tracheophyta</taxon>
        <taxon>Spermatophyta</taxon>
        <taxon>Magnoliopsida</taxon>
        <taxon>Liliopsida</taxon>
        <taxon>Zingiberales</taxon>
        <taxon>Zingiberaceae</taxon>
        <taxon>Zingiber</taxon>
    </lineage>
</organism>
<keyword evidence="3" id="KW-1185">Reference proteome</keyword>
<protein>
    <submittedName>
        <fullName evidence="2">Uncharacterized protein</fullName>
    </submittedName>
</protein>
<keyword evidence="1" id="KW-0812">Transmembrane</keyword>
<evidence type="ECO:0000256" key="1">
    <source>
        <dbReference type="SAM" id="Phobius"/>
    </source>
</evidence>
<gene>
    <name evidence="2" type="ORF">ZIOFF_014798</name>
</gene>
<dbReference type="EMBL" id="JACMSC010000004">
    <property type="protein sequence ID" value="KAG6524854.1"/>
    <property type="molecule type" value="Genomic_DNA"/>
</dbReference>
<evidence type="ECO:0000313" key="2">
    <source>
        <dbReference type="EMBL" id="KAG6524854.1"/>
    </source>
</evidence>
<keyword evidence="1" id="KW-0472">Membrane</keyword>
<sequence>MSSCRLLGHHRHPVLVVIRSEGGGGGGGWKLADIDSGAAQERICSWLLKARTLLAEVASPLMKPGQRGKHATDKDPGDIAVEEEIFMASEITVNRDTPDGMQMISGILLVVYGAIGLLIFNPLHSRSVQDERFDGAEDAEDIRSACPIYH</sequence>
<comment type="caution">
    <text evidence="2">The sequence shown here is derived from an EMBL/GenBank/DDBJ whole genome shotgun (WGS) entry which is preliminary data.</text>
</comment>
<evidence type="ECO:0000313" key="3">
    <source>
        <dbReference type="Proteomes" id="UP000734854"/>
    </source>
</evidence>
<dbReference type="Proteomes" id="UP000734854">
    <property type="component" value="Unassembled WGS sequence"/>
</dbReference>
<accession>A0A8J5HTM0</accession>
<name>A0A8J5HTM0_ZINOF</name>
<proteinExistence type="predicted"/>
<keyword evidence="1" id="KW-1133">Transmembrane helix</keyword>
<dbReference type="AlphaFoldDB" id="A0A8J5HTM0"/>
<feature type="transmembrane region" description="Helical" evidence="1">
    <location>
        <begin position="103"/>
        <end position="123"/>
    </location>
</feature>
<reference evidence="2 3" key="1">
    <citation type="submission" date="2020-08" db="EMBL/GenBank/DDBJ databases">
        <title>Plant Genome Project.</title>
        <authorList>
            <person name="Zhang R.-G."/>
        </authorList>
    </citation>
    <scope>NUCLEOTIDE SEQUENCE [LARGE SCALE GENOMIC DNA]</scope>
    <source>
        <tissue evidence="2">Rhizome</tissue>
    </source>
</reference>